<reference evidence="3 4" key="1">
    <citation type="submission" date="2018-10" db="EMBL/GenBank/DDBJ databases">
        <authorList>
            <person name="Li J."/>
        </authorList>
    </citation>
    <scope>NUCLEOTIDE SEQUENCE [LARGE SCALE GENOMIC DNA]</scope>
    <source>
        <strain evidence="3 4">JCM 11654</strain>
    </source>
</reference>
<proteinExistence type="predicted"/>
<protein>
    <submittedName>
        <fullName evidence="3">DUF2809 domain-containing protein</fullName>
    </submittedName>
</protein>
<evidence type="ECO:0000313" key="4">
    <source>
        <dbReference type="Proteomes" id="UP000269438"/>
    </source>
</evidence>
<dbReference type="Pfam" id="PF10990">
    <property type="entry name" value="DUF2809"/>
    <property type="match status" value="1"/>
</dbReference>
<dbReference type="EMBL" id="RCUY01000002">
    <property type="protein sequence ID" value="RLP84265.1"/>
    <property type="molecule type" value="Genomic_DNA"/>
</dbReference>
<feature type="transmembrane region" description="Helical" evidence="2">
    <location>
        <begin position="159"/>
        <end position="176"/>
    </location>
</feature>
<gene>
    <name evidence="3" type="ORF">D9V34_05230</name>
</gene>
<organism evidence="3 4">
    <name type="scientific">Mycetocola lacteus</name>
    <dbReference type="NCBI Taxonomy" id="76637"/>
    <lineage>
        <taxon>Bacteria</taxon>
        <taxon>Bacillati</taxon>
        <taxon>Actinomycetota</taxon>
        <taxon>Actinomycetes</taxon>
        <taxon>Micrococcales</taxon>
        <taxon>Microbacteriaceae</taxon>
        <taxon>Mycetocola</taxon>
    </lineage>
</organism>
<keyword evidence="2" id="KW-0472">Membrane</keyword>
<feature type="transmembrane region" description="Helical" evidence="2">
    <location>
        <begin position="116"/>
        <end position="139"/>
    </location>
</feature>
<comment type="caution">
    <text evidence="3">The sequence shown here is derived from an EMBL/GenBank/DDBJ whole genome shotgun (WGS) entry which is preliminary data.</text>
</comment>
<name>A0A3L7AWF9_9MICO</name>
<sequence>MKAPKSAMSSSVLCMPSIQSLFGAARGIRAERAFSQPGHASLNPHERNPVHTSDSRPLPGRRRTLLIALATCVALGLAVTKLGSGEVAGFAGDALYAVAAYLAIGMLWVRLRPIPLGFLTVAICWAIEFFQATGIPLRLAEQWIGWRYLLGTTFNWVDLIAYLLGGVLVAVLDARWRSRAMVLGSNRP</sequence>
<evidence type="ECO:0000256" key="1">
    <source>
        <dbReference type="SAM" id="MobiDB-lite"/>
    </source>
</evidence>
<accession>A0A3L7AWF9</accession>
<feature type="transmembrane region" description="Helical" evidence="2">
    <location>
        <begin position="90"/>
        <end position="109"/>
    </location>
</feature>
<keyword evidence="2" id="KW-1133">Transmembrane helix</keyword>
<feature type="region of interest" description="Disordered" evidence="1">
    <location>
        <begin position="38"/>
        <end position="58"/>
    </location>
</feature>
<feature type="transmembrane region" description="Helical" evidence="2">
    <location>
        <begin position="65"/>
        <end position="84"/>
    </location>
</feature>
<evidence type="ECO:0000313" key="3">
    <source>
        <dbReference type="EMBL" id="RLP84265.1"/>
    </source>
</evidence>
<keyword evidence="4" id="KW-1185">Reference proteome</keyword>
<dbReference type="OrthoDB" id="3874273at2"/>
<dbReference type="InterPro" id="IPR021257">
    <property type="entry name" value="DUF2809"/>
</dbReference>
<dbReference type="AlphaFoldDB" id="A0A3L7AWF9"/>
<keyword evidence="2" id="KW-0812">Transmembrane</keyword>
<evidence type="ECO:0000256" key="2">
    <source>
        <dbReference type="SAM" id="Phobius"/>
    </source>
</evidence>
<dbReference type="Proteomes" id="UP000269438">
    <property type="component" value="Unassembled WGS sequence"/>
</dbReference>